<dbReference type="PANTHER" id="PTHR21666">
    <property type="entry name" value="PEPTIDASE-RELATED"/>
    <property type="match status" value="1"/>
</dbReference>
<feature type="non-terminal residue" evidence="2">
    <location>
        <position position="1"/>
    </location>
</feature>
<dbReference type="EMBL" id="JABCLD010000158">
    <property type="protein sequence ID" value="NMU24227.1"/>
    <property type="molecule type" value="Genomic_DNA"/>
</dbReference>
<dbReference type="Proteomes" id="UP000555836">
    <property type="component" value="Unassembled WGS sequence"/>
</dbReference>
<sequence length="90" mass="10061">AFQRYPVSSRWRIRSGFNPNRLHPVTGRVAPHNGTDFAVPTGTPVVSTGDGTVIMTRKHPYAGNYVVVEHGSKYKTRYLHLSKILVKKGQ</sequence>
<evidence type="ECO:0000313" key="3">
    <source>
        <dbReference type="Proteomes" id="UP000555836"/>
    </source>
</evidence>
<accession>A0A7Y0X438</accession>
<evidence type="ECO:0000313" key="2">
    <source>
        <dbReference type="EMBL" id="NMU24227.1"/>
    </source>
</evidence>
<dbReference type="CDD" id="cd12797">
    <property type="entry name" value="M23_peptidase"/>
    <property type="match status" value="1"/>
</dbReference>
<comment type="caution">
    <text evidence="2">The sequence shown here is derived from an EMBL/GenBank/DDBJ whole genome shotgun (WGS) entry which is preliminary data.</text>
</comment>
<dbReference type="InterPro" id="IPR016047">
    <property type="entry name" value="M23ase_b-sheet_dom"/>
</dbReference>
<dbReference type="SUPFAM" id="SSF51261">
    <property type="entry name" value="Duplicated hybrid motif"/>
    <property type="match status" value="1"/>
</dbReference>
<proteinExistence type="predicted"/>
<dbReference type="AlphaFoldDB" id="A0A7Y0X438"/>
<feature type="domain" description="M23ase beta-sheet core" evidence="1">
    <location>
        <begin position="31"/>
        <end position="90"/>
    </location>
</feature>
<gene>
    <name evidence="2" type="ORF">HKB21_01145</name>
</gene>
<dbReference type="InterPro" id="IPR050570">
    <property type="entry name" value="Cell_wall_metabolism_enzyme"/>
</dbReference>
<evidence type="ECO:0000259" key="1">
    <source>
        <dbReference type="Pfam" id="PF01551"/>
    </source>
</evidence>
<dbReference type="Pfam" id="PF01551">
    <property type="entry name" value="Peptidase_M23"/>
    <property type="match status" value="1"/>
</dbReference>
<name>A0A7Y0X438_VIBPH</name>
<dbReference type="InterPro" id="IPR011055">
    <property type="entry name" value="Dup_hybrid_motif"/>
</dbReference>
<feature type="non-terminal residue" evidence="2">
    <location>
        <position position="90"/>
    </location>
</feature>
<dbReference type="GO" id="GO:0004222">
    <property type="term" value="F:metalloendopeptidase activity"/>
    <property type="evidence" value="ECO:0007669"/>
    <property type="project" value="TreeGrafter"/>
</dbReference>
<protein>
    <submittedName>
        <fullName evidence="2">Peptidoglycan DD-metalloendopeptidase family protein</fullName>
    </submittedName>
</protein>
<organism evidence="2 3">
    <name type="scientific">Vibrio parahaemolyticus</name>
    <dbReference type="NCBI Taxonomy" id="670"/>
    <lineage>
        <taxon>Bacteria</taxon>
        <taxon>Pseudomonadati</taxon>
        <taxon>Pseudomonadota</taxon>
        <taxon>Gammaproteobacteria</taxon>
        <taxon>Vibrionales</taxon>
        <taxon>Vibrionaceae</taxon>
        <taxon>Vibrio</taxon>
    </lineage>
</organism>
<dbReference type="Gene3D" id="2.70.70.10">
    <property type="entry name" value="Glucose Permease (Domain IIA)"/>
    <property type="match status" value="1"/>
</dbReference>
<reference evidence="2 3" key="1">
    <citation type="submission" date="2020-04" db="EMBL/GenBank/DDBJ databases">
        <title>Whole-genome sequencing of Vibrio spp. from China reveals different genetic environments of blaCTX-M-14 among diverse lineages.</title>
        <authorList>
            <person name="Zheng Z."/>
            <person name="Ye L."/>
            <person name="Chen S."/>
        </authorList>
    </citation>
    <scope>NUCLEOTIDE SEQUENCE [LARGE SCALE GENOMIC DNA]</scope>
    <source>
        <strain evidence="2 3">Vb0574</strain>
    </source>
</reference>
<dbReference type="PANTHER" id="PTHR21666:SF292">
    <property type="entry name" value="MUREIN DD-ENDOPEPTIDASE MEPM"/>
    <property type="match status" value="1"/>
</dbReference>